<dbReference type="PANTHER" id="PTHR30007:SF0">
    <property type="entry name" value="TRANSPOSASE"/>
    <property type="match status" value="1"/>
</dbReference>
<organism evidence="3 4">
    <name type="scientific">Azospirillum argentinense</name>
    <dbReference type="NCBI Taxonomy" id="2970906"/>
    <lineage>
        <taxon>Bacteria</taxon>
        <taxon>Pseudomonadati</taxon>
        <taxon>Pseudomonadota</taxon>
        <taxon>Alphaproteobacteria</taxon>
        <taxon>Rhodospirillales</taxon>
        <taxon>Azospirillaceae</taxon>
        <taxon>Azospirillum</taxon>
    </lineage>
</organism>
<dbReference type="EMBL" id="VEWN01000004">
    <property type="protein sequence ID" value="KAA1056376.1"/>
    <property type="molecule type" value="Genomic_DNA"/>
</dbReference>
<dbReference type="Proteomes" id="UP000325333">
    <property type="component" value="Unassembled WGS sequence"/>
</dbReference>
<protein>
    <recommendedName>
        <fullName evidence="2">Insertion element IS402-like domain-containing protein</fullName>
    </recommendedName>
</protein>
<accession>A0A5B0KWQ4</accession>
<sequence length="202" mass="22664">MKGSTPASVRRSMYRTATISSARMYYRRPPMWTPQDRRLVGDYGAGQALNDDRYRLIEPLLPAPKPGGRPRSTNMRRLLDALFCVVRTGGQWRYLPPPPAFPPWPTVYWYFRSFLESGVWESLRHHLVVMLREQEGRDPTPSATIIGTQSVKTTEKGAAEALTRPRRSRAASVTSRSTPRASCSASSSTPPASRTPTAPERC</sequence>
<evidence type="ECO:0000313" key="4">
    <source>
        <dbReference type="Proteomes" id="UP000325333"/>
    </source>
</evidence>
<reference evidence="3 4" key="1">
    <citation type="submission" date="2019-07" db="EMBL/GenBank/DDBJ databases">
        <title>Genome sequencing of the stress-tolerant strain Azospirillum brasilense Az19.</title>
        <authorList>
            <person name="Maroniche G.A."/>
            <person name="Garcia J.E."/>
            <person name="Pagnussat L."/>
            <person name="Amenta M."/>
            <person name="Creus C.M."/>
        </authorList>
    </citation>
    <scope>NUCLEOTIDE SEQUENCE [LARGE SCALE GENOMIC DNA]</scope>
    <source>
        <strain evidence="3 4">Az19</strain>
    </source>
</reference>
<evidence type="ECO:0000313" key="3">
    <source>
        <dbReference type="EMBL" id="KAA1056376.1"/>
    </source>
</evidence>
<feature type="domain" description="Insertion element IS402-like" evidence="2">
    <location>
        <begin position="49"/>
        <end position="123"/>
    </location>
</feature>
<proteinExistence type="predicted"/>
<comment type="caution">
    <text evidence="3">The sequence shown here is derived from an EMBL/GenBank/DDBJ whole genome shotgun (WGS) entry which is preliminary data.</text>
</comment>
<evidence type="ECO:0000259" key="2">
    <source>
        <dbReference type="Pfam" id="PF13340"/>
    </source>
</evidence>
<dbReference type="PANTHER" id="PTHR30007">
    <property type="entry name" value="PHP DOMAIN PROTEIN"/>
    <property type="match status" value="1"/>
</dbReference>
<dbReference type="InterPro" id="IPR025161">
    <property type="entry name" value="IS402-like_dom"/>
</dbReference>
<gene>
    <name evidence="3" type="ORF">FH063_004524</name>
</gene>
<dbReference type="AlphaFoldDB" id="A0A5B0KWQ4"/>
<feature type="compositionally biased region" description="Low complexity" evidence="1">
    <location>
        <begin position="170"/>
        <end position="202"/>
    </location>
</feature>
<dbReference type="Pfam" id="PF13340">
    <property type="entry name" value="DUF4096"/>
    <property type="match status" value="1"/>
</dbReference>
<feature type="region of interest" description="Disordered" evidence="1">
    <location>
        <begin position="149"/>
        <end position="202"/>
    </location>
</feature>
<evidence type="ECO:0000256" key="1">
    <source>
        <dbReference type="SAM" id="MobiDB-lite"/>
    </source>
</evidence>
<name>A0A5B0KWQ4_9PROT</name>